<dbReference type="Proteomes" id="UP000693946">
    <property type="component" value="Linkage Group LG14"/>
</dbReference>
<sequence length="50" mass="5781">MATEFLPESKAVAMLEEEGWKDGVRKQERRNALHCEALKAWQIINSIVPR</sequence>
<proteinExistence type="predicted"/>
<dbReference type="EMBL" id="JAGKHQ010000006">
    <property type="protein sequence ID" value="KAG7514075.1"/>
    <property type="molecule type" value="Genomic_DNA"/>
</dbReference>
<protein>
    <submittedName>
        <fullName evidence="1">Uncharacterized protein</fullName>
    </submittedName>
</protein>
<name>A0AAV6S8A5_SOLSE</name>
<accession>A0AAV6S8A5</accession>
<dbReference type="AlphaFoldDB" id="A0AAV6S8A5"/>
<evidence type="ECO:0000313" key="1">
    <source>
        <dbReference type="EMBL" id="KAG7514075.1"/>
    </source>
</evidence>
<comment type="caution">
    <text evidence="1">The sequence shown here is derived from an EMBL/GenBank/DDBJ whole genome shotgun (WGS) entry which is preliminary data.</text>
</comment>
<gene>
    <name evidence="1" type="ORF">JOB18_024215</name>
</gene>
<reference evidence="1 2" key="1">
    <citation type="journal article" date="2021" name="Sci. Rep.">
        <title>Chromosome anchoring in Senegalese sole (Solea senegalensis) reveals sex-associated markers and genome rearrangements in flatfish.</title>
        <authorList>
            <person name="Guerrero-Cozar I."/>
            <person name="Gomez-Garrido J."/>
            <person name="Berbel C."/>
            <person name="Martinez-Blanch J.F."/>
            <person name="Alioto T."/>
            <person name="Claros M.G."/>
            <person name="Gagnaire P.A."/>
            <person name="Manchado M."/>
        </authorList>
    </citation>
    <scope>NUCLEOTIDE SEQUENCE [LARGE SCALE GENOMIC DNA]</scope>
    <source>
        <strain evidence="1">Sse05_10M</strain>
    </source>
</reference>
<evidence type="ECO:0000313" key="2">
    <source>
        <dbReference type="Proteomes" id="UP000693946"/>
    </source>
</evidence>
<keyword evidence="2" id="KW-1185">Reference proteome</keyword>
<organism evidence="1 2">
    <name type="scientific">Solea senegalensis</name>
    <name type="common">Senegalese sole</name>
    <dbReference type="NCBI Taxonomy" id="28829"/>
    <lineage>
        <taxon>Eukaryota</taxon>
        <taxon>Metazoa</taxon>
        <taxon>Chordata</taxon>
        <taxon>Craniata</taxon>
        <taxon>Vertebrata</taxon>
        <taxon>Euteleostomi</taxon>
        <taxon>Actinopterygii</taxon>
        <taxon>Neopterygii</taxon>
        <taxon>Teleostei</taxon>
        <taxon>Neoteleostei</taxon>
        <taxon>Acanthomorphata</taxon>
        <taxon>Carangaria</taxon>
        <taxon>Pleuronectiformes</taxon>
        <taxon>Pleuronectoidei</taxon>
        <taxon>Soleidae</taxon>
        <taxon>Solea</taxon>
    </lineage>
</organism>